<gene>
    <name evidence="1" type="ORF">QZM33_19290</name>
</gene>
<reference evidence="1" key="1">
    <citation type="submission" date="2023-07" db="EMBL/GenBank/DDBJ databases">
        <title>A collection of bacterial strains from the Burkholderia cepacia Research Laboratory and Repository.</title>
        <authorList>
            <person name="Lipuma J."/>
            <person name="Spilker T."/>
            <person name="Caverly L."/>
        </authorList>
    </citation>
    <scope>NUCLEOTIDE SEQUENCE</scope>
    <source>
        <strain evidence="1">AU44268</strain>
    </source>
</reference>
<dbReference type="AlphaFoldDB" id="A0AAW7T6B6"/>
<dbReference type="Proteomes" id="UP001171620">
    <property type="component" value="Unassembled WGS sequence"/>
</dbReference>
<name>A0AAW7T6B6_BURVI</name>
<evidence type="ECO:0000313" key="1">
    <source>
        <dbReference type="EMBL" id="MDN7797085.1"/>
    </source>
</evidence>
<proteinExistence type="predicted"/>
<sequence length="413" mass="46055">MNQSMAHPWHCVVCQHLIEADQRYLRRLQTDRRMRCTLTEALVASMGFCDHHWQRLQESDPDIADWSRRCVSEATTRLGELFARTKLQDEFLQDLLFGARSRCPACLSSSRLEGRLLTRLLLDLESKRTSLRSLFSTQVCFEHARQLTGRAEGALRVRMRPALRKRSEHILSAAISIDAADASSGCPIEGLLTDALYPRVEGFVERSACDDALAHSTDSCPVCMEMESGRRHWLKAVVENIRLGQPAWLTLPTCAEHTLMCLNTGDRDVALAVAQRYVDASLAPPRRRVVSLVRKRRRGSTRWFNAPAASADAAAEGPPAESAPAAETVAFIHCPGCQQSDVAMRRAVFSFLRSFGRATDMQAPLLLGQLCLKHLAEVMIYAPDERTQARMVKCLNKARAKDCQAVTVPADAL</sequence>
<accession>A0AAW7T6B6</accession>
<protein>
    <submittedName>
        <fullName evidence="1">Uncharacterized protein</fullName>
    </submittedName>
</protein>
<evidence type="ECO:0000313" key="2">
    <source>
        <dbReference type="Proteomes" id="UP001171620"/>
    </source>
</evidence>
<organism evidence="1 2">
    <name type="scientific">Burkholderia vietnamiensis</name>
    <dbReference type="NCBI Taxonomy" id="60552"/>
    <lineage>
        <taxon>Bacteria</taxon>
        <taxon>Pseudomonadati</taxon>
        <taxon>Pseudomonadota</taxon>
        <taxon>Betaproteobacteria</taxon>
        <taxon>Burkholderiales</taxon>
        <taxon>Burkholderiaceae</taxon>
        <taxon>Burkholderia</taxon>
        <taxon>Burkholderia cepacia complex</taxon>
    </lineage>
</organism>
<dbReference type="RefSeq" id="WP_261505645.1">
    <property type="nucleotide sequence ID" value="NZ_JAUJRV010000015.1"/>
</dbReference>
<comment type="caution">
    <text evidence="1">The sequence shown here is derived from an EMBL/GenBank/DDBJ whole genome shotgun (WGS) entry which is preliminary data.</text>
</comment>
<dbReference type="EMBL" id="JAUJRV010000015">
    <property type="protein sequence ID" value="MDN7797085.1"/>
    <property type="molecule type" value="Genomic_DNA"/>
</dbReference>